<dbReference type="SUPFAM" id="SSF81606">
    <property type="entry name" value="PP2C-like"/>
    <property type="match status" value="1"/>
</dbReference>
<dbReference type="InterPro" id="IPR001932">
    <property type="entry name" value="PPM-type_phosphatase-like_dom"/>
</dbReference>
<reference evidence="3" key="1">
    <citation type="submission" date="2016-10" db="EMBL/GenBank/DDBJ databases">
        <authorList>
            <person name="Varghese N."/>
            <person name="Submissions S."/>
        </authorList>
    </citation>
    <scope>NUCLEOTIDE SEQUENCE [LARGE SCALE GENOMIC DNA]</scope>
    <source>
        <strain evidence="3">DSM 45413</strain>
    </source>
</reference>
<dbReference type="Proteomes" id="UP000198960">
    <property type="component" value="Unassembled WGS sequence"/>
</dbReference>
<gene>
    <name evidence="2" type="ORF">SAMN05660991_04068</name>
</gene>
<protein>
    <submittedName>
        <fullName evidence="2">Protein phosphatase</fullName>
    </submittedName>
</protein>
<dbReference type="Gene3D" id="3.60.40.10">
    <property type="entry name" value="PPM-type phosphatase domain"/>
    <property type="match status" value="1"/>
</dbReference>
<dbReference type="Pfam" id="PF13672">
    <property type="entry name" value="PP2C_2"/>
    <property type="match status" value="1"/>
</dbReference>
<accession>A0A1H8W579</accession>
<evidence type="ECO:0000313" key="3">
    <source>
        <dbReference type="Proteomes" id="UP000198960"/>
    </source>
</evidence>
<dbReference type="InterPro" id="IPR015655">
    <property type="entry name" value="PP2C"/>
</dbReference>
<dbReference type="PROSITE" id="PS51746">
    <property type="entry name" value="PPM_2"/>
    <property type="match status" value="1"/>
</dbReference>
<dbReference type="InterPro" id="IPR036457">
    <property type="entry name" value="PPM-type-like_dom_sf"/>
</dbReference>
<dbReference type="SMART" id="SM00332">
    <property type="entry name" value="PP2Cc"/>
    <property type="match status" value="1"/>
</dbReference>
<dbReference type="EMBL" id="FOEE01000016">
    <property type="protein sequence ID" value="SEP22693.1"/>
    <property type="molecule type" value="Genomic_DNA"/>
</dbReference>
<dbReference type="SMART" id="SM00331">
    <property type="entry name" value="PP2C_SIG"/>
    <property type="match status" value="1"/>
</dbReference>
<dbReference type="GO" id="GO:0004722">
    <property type="term" value="F:protein serine/threonine phosphatase activity"/>
    <property type="evidence" value="ECO:0007669"/>
    <property type="project" value="InterPro"/>
</dbReference>
<proteinExistence type="predicted"/>
<dbReference type="OrthoDB" id="9801841at2"/>
<dbReference type="RefSeq" id="WP_091947976.1">
    <property type="nucleotide sequence ID" value="NZ_FOEE01000016.1"/>
</dbReference>
<organism evidence="2 3">
    <name type="scientific">Trujillonella endophytica</name>
    <dbReference type="NCBI Taxonomy" id="673521"/>
    <lineage>
        <taxon>Bacteria</taxon>
        <taxon>Bacillati</taxon>
        <taxon>Actinomycetota</taxon>
        <taxon>Actinomycetes</taxon>
        <taxon>Geodermatophilales</taxon>
        <taxon>Geodermatophilaceae</taxon>
        <taxon>Trujillonella</taxon>
    </lineage>
</organism>
<evidence type="ECO:0000313" key="2">
    <source>
        <dbReference type="EMBL" id="SEP22693.1"/>
    </source>
</evidence>
<dbReference type="PANTHER" id="PTHR47992">
    <property type="entry name" value="PROTEIN PHOSPHATASE"/>
    <property type="match status" value="1"/>
</dbReference>
<sequence length="246" mass="25547">MPQVQLSWGSATHIGQREENQDRFLAVPPVFAVADGMGGHAAGAEAAQKAVDSLSKTIGQPTLTVQALQDAIRMADEGIRSLGEADISMVGAGTTVAGVALVEDAGELCWAVFHIGDSRVYAWTPTSWGQVTVDHSLVQVLIESGHVAPENAATHPQRNIVTRALGVGAGGDADVTMLPVGEGQRFLVCSDGLSNEVPEDRLAELIGSDTTPDVTAQRMVAEAVENGGRDNIAAVVLHVVDVLPSG</sequence>
<keyword evidence="3" id="KW-1185">Reference proteome</keyword>
<dbReference type="STRING" id="673521.SAMN05660991_04068"/>
<dbReference type="CDD" id="cd00143">
    <property type="entry name" value="PP2Cc"/>
    <property type="match status" value="1"/>
</dbReference>
<feature type="domain" description="PPM-type phosphatase" evidence="1">
    <location>
        <begin position="7"/>
        <end position="239"/>
    </location>
</feature>
<name>A0A1H8W579_9ACTN</name>
<evidence type="ECO:0000259" key="1">
    <source>
        <dbReference type="PROSITE" id="PS51746"/>
    </source>
</evidence>
<dbReference type="AlphaFoldDB" id="A0A1H8W579"/>